<dbReference type="EMBL" id="JBHSMP010000042">
    <property type="protein sequence ID" value="MFC5431859.1"/>
    <property type="molecule type" value="Genomic_DNA"/>
</dbReference>
<evidence type="ECO:0000313" key="5">
    <source>
        <dbReference type="Proteomes" id="UP001596103"/>
    </source>
</evidence>
<sequence length="422" mass="48065">MQRYDSYKPSGIQWVKKIPSHWGVERAKWLFDRMERPVRPEDDVVTAFRDGQVTLRTNRRIEGFTNALQEHGYQGIRKGDLVIHAMDAFAGAIGVSDSDGKSTPVYAACVPRGEHPVNSYYYAYLLRYMAHSGYIQSLSKGIRERSTDFRFGEFRELPLPIPDKDEQDRIVAFLDQKTTEIDAAIAKKERLIELLQKQKNIRVHQAVLHGLNPDVPLRDSGVSWIGAIPAHWQVVPNRYIFREQNARSLRGEETHLSMSQRYGLVPAKELDVQTLQSESYDGAKLCEKGDLVQNRLKAHLAVFAVAPCDGLVSPDYSVFRLQSPENQPVYFERLFKTPNYLGELNRRVRGIVVGFLRLYSEDFNAIPALVPPFDEQAEIVRFIETTNKDFEDVRAKIDAEIAMLRELKAITVASAVTGKIKV</sequence>
<keyword evidence="5" id="KW-1185">Reference proteome</keyword>
<reference evidence="5" key="1">
    <citation type="journal article" date="2019" name="Int. J. Syst. Evol. Microbiol.">
        <title>The Global Catalogue of Microorganisms (GCM) 10K type strain sequencing project: providing services to taxonomists for standard genome sequencing and annotation.</title>
        <authorList>
            <consortium name="The Broad Institute Genomics Platform"/>
            <consortium name="The Broad Institute Genome Sequencing Center for Infectious Disease"/>
            <person name="Wu L."/>
            <person name="Ma J."/>
        </authorList>
    </citation>
    <scope>NUCLEOTIDE SEQUENCE [LARGE SCALE GENOMIC DNA]</scope>
    <source>
        <strain evidence="5">CCUG 56042</strain>
    </source>
</reference>
<feature type="coiled-coil region" evidence="3">
    <location>
        <begin position="174"/>
        <end position="201"/>
    </location>
</feature>
<dbReference type="PANTHER" id="PTHR43140:SF1">
    <property type="entry name" value="TYPE I RESTRICTION ENZYME ECOKI SPECIFICITY SUBUNIT"/>
    <property type="match status" value="1"/>
</dbReference>
<dbReference type="Proteomes" id="UP001596103">
    <property type="component" value="Unassembled WGS sequence"/>
</dbReference>
<protein>
    <submittedName>
        <fullName evidence="4">Restriction endonuclease subunit S</fullName>
    </submittedName>
</protein>
<dbReference type="SUPFAM" id="SSF116734">
    <property type="entry name" value="DNA methylase specificity domain"/>
    <property type="match status" value="2"/>
</dbReference>
<evidence type="ECO:0000256" key="2">
    <source>
        <dbReference type="ARBA" id="ARBA00023125"/>
    </source>
</evidence>
<accession>A0ABW0JFF6</accession>
<keyword evidence="2" id="KW-0238">DNA-binding</keyword>
<organism evidence="4 5">
    <name type="scientific">Paraburkholderia denitrificans</name>
    <dbReference type="NCBI Taxonomy" id="694025"/>
    <lineage>
        <taxon>Bacteria</taxon>
        <taxon>Pseudomonadati</taxon>
        <taxon>Pseudomonadota</taxon>
        <taxon>Betaproteobacteria</taxon>
        <taxon>Burkholderiales</taxon>
        <taxon>Burkholderiaceae</taxon>
        <taxon>Paraburkholderia</taxon>
    </lineage>
</organism>
<dbReference type="PANTHER" id="PTHR43140">
    <property type="entry name" value="TYPE-1 RESTRICTION ENZYME ECOKI SPECIFICITY PROTEIN"/>
    <property type="match status" value="1"/>
</dbReference>
<comment type="caution">
    <text evidence="4">The sequence shown here is derived from an EMBL/GenBank/DDBJ whole genome shotgun (WGS) entry which is preliminary data.</text>
</comment>
<dbReference type="Gene3D" id="3.90.220.20">
    <property type="entry name" value="DNA methylase specificity domains"/>
    <property type="match status" value="2"/>
</dbReference>
<proteinExistence type="predicted"/>
<keyword evidence="4" id="KW-0378">Hydrolase</keyword>
<dbReference type="InterPro" id="IPR044946">
    <property type="entry name" value="Restrct_endonuc_typeI_TRD_sf"/>
</dbReference>
<gene>
    <name evidence="4" type="ORF">ACFPTO_24150</name>
</gene>
<keyword evidence="1" id="KW-0680">Restriction system</keyword>
<keyword evidence="4" id="KW-0255">Endonuclease</keyword>
<keyword evidence="4" id="KW-0540">Nuclease</keyword>
<evidence type="ECO:0000256" key="3">
    <source>
        <dbReference type="SAM" id="Coils"/>
    </source>
</evidence>
<evidence type="ECO:0000313" key="4">
    <source>
        <dbReference type="EMBL" id="MFC5431859.1"/>
    </source>
</evidence>
<dbReference type="GO" id="GO:0004519">
    <property type="term" value="F:endonuclease activity"/>
    <property type="evidence" value="ECO:0007669"/>
    <property type="project" value="UniProtKB-KW"/>
</dbReference>
<dbReference type="Gene3D" id="1.10.287.1120">
    <property type="entry name" value="Bipartite methylase S protein"/>
    <property type="match status" value="1"/>
</dbReference>
<dbReference type="InterPro" id="IPR051212">
    <property type="entry name" value="Type-I_RE_S_subunit"/>
</dbReference>
<keyword evidence="3" id="KW-0175">Coiled coil</keyword>
<evidence type="ECO:0000256" key="1">
    <source>
        <dbReference type="ARBA" id="ARBA00022747"/>
    </source>
</evidence>
<name>A0ABW0JFF6_9BURK</name>
<dbReference type="RefSeq" id="WP_377715450.1">
    <property type="nucleotide sequence ID" value="NZ_JBHSMP010000042.1"/>
</dbReference>